<feature type="compositionally biased region" description="Pro residues" evidence="1">
    <location>
        <begin position="134"/>
        <end position="143"/>
    </location>
</feature>
<feature type="region of interest" description="Disordered" evidence="1">
    <location>
        <begin position="249"/>
        <end position="273"/>
    </location>
</feature>
<dbReference type="Gene3D" id="1.10.287.650">
    <property type="entry name" value="L27 domain"/>
    <property type="match status" value="1"/>
</dbReference>
<dbReference type="GO" id="GO:0005524">
    <property type="term" value="F:ATP binding"/>
    <property type="evidence" value="ECO:0007669"/>
    <property type="project" value="InterPro"/>
</dbReference>
<evidence type="ECO:0000313" key="4">
    <source>
        <dbReference type="Proteomes" id="UP001283361"/>
    </source>
</evidence>
<keyword evidence="4" id="KW-1185">Reference proteome</keyword>
<comment type="caution">
    <text evidence="3">The sequence shown here is derived from an EMBL/GenBank/DDBJ whole genome shotgun (WGS) entry which is preliminary data.</text>
</comment>
<feature type="compositionally biased region" description="Basic and acidic residues" evidence="1">
    <location>
        <begin position="727"/>
        <end position="738"/>
    </location>
</feature>
<accession>A0AAE1E2B6</accession>
<organism evidence="3 4">
    <name type="scientific">Elysia crispata</name>
    <name type="common">lettuce slug</name>
    <dbReference type="NCBI Taxonomy" id="231223"/>
    <lineage>
        <taxon>Eukaryota</taxon>
        <taxon>Metazoa</taxon>
        <taxon>Spiralia</taxon>
        <taxon>Lophotrochozoa</taxon>
        <taxon>Mollusca</taxon>
        <taxon>Gastropoda</taxon>
        <taxon>Heterobranchia</taxon>
        <taxon>Euthyneura</taxon>
        <taxon>Panpulmonata</taxon>
        <taxon>Sacoglossa</taxon>
        <taxon>Placobranchoidea</taxon>
        <taxon>Plakobranchidae</taxon>
        <taxon>Elysia</taxon>
    </lineage>
</organism>
<feature type="region of interest" description="Disordered" evidence="1">
    <location>
        <begin position="939"/>
        <end position="1040"/>
    </location>
</feature>
<feature type="region of interest" description="Disordered" evidence="1">
    <location>
        <begin position="59"/>
        <end position="84"/>
    </location>
</feature>
<dbReference type="GO" id="GO:0004672">
    <property type="term" value="F:protein kinase activity"/>
    <property type="evidence" value="ECO:0007669"/>
    <property type="project" value="InterPro"/>
</dbReference>
<feature type="compositionally biased region" description="Polar residues" evidence="1">
    <location>
        <begin position="706"/>
        <end position="721"/>
    </location>
</feature>
<feature type="domain" description="Protein kinase" evidence="2">
    <location>
        <begin position="1072"/>
        <end position="1396"/>
    </location>
</feature>
<dbReference type="InterPro" id="IPR011009">
    <property type="entry name" value="Kinase-like_dom_sf"/>
</dbReference>
<dbReference type="Gene3D" id="6.10.140.620">
    <property type="match status" value="1"/>
</dbReference>
<sequence length="1523" mass="166086">MNEEKNEESCARLSFAELRSRFSQREQPLPPSGRVVKNPPVPDCCLKGNTVCRPRYGVNDAGRHNAQPPADCSETTIETGSSQPPIAAQTANINLRHEVSQAESRPPVPPKTKRPLPGTSSAASEKISNLVIPSRPPPVPPKVTRPRPLALECSSVNEFYLRSQRCLGQTEFASGTEHLKNPLPGKDEIKLTAAPSTTLQAINKPGTSSKEVVTHKESDCKGLFSSVATSETCTPDLPVSFKTTVSHDCSAQKDTDGVGPLELSTKSSLPVRDVSSLPVTSSATLQSSSLNTDIISNCSYPRKQDKTPARILPEDSLPLLEYDSLDIDQQTTPQSQGTTVSMEDSGDFSANSSTASSLEPFGYEQFCPDTFVEDCDFDSRQLPPPPPLLSEADYFSSESDISLNLPLSPISHIWLPQAQAGQQYDLPEFREFRPMFYNESLVVSMCERIARVGRRRRRQDAGARGTHSEEQRDSLVRSLTIDSDDLCLCRQVTGDNKSDSGSSREADSEDYQPGNDLEAIQSYNDRDLEPNLATSQSSSQAFSPIGPGPLIGCHDDYLVHSDLESDVPVSSHDIELTIPSPELGDTDASDEDDDEGMESSVSDITHSGASVLNRRHHAAYSQCQTGIDNVWGYQTPHDLLQTSCFAPVKQNVSETTTLNILPHDQSLNTDEIYDPSLHCTGGENYTVLSQETESEPEISPFMMSSPPRTTNSETSGKTSDPTVIGADAKDDDLAKPDEMCSDSETVADLTPPDGLIFGDDCLGENNVSLECENNRSSACDRHEDPLSECPDVGSSSASKSALESTTATRLQLQNSDRGRAPALSKDPSADSTVSSDYLDNCSADLSSSDCGYSQGHYGGSRSESMMGELGSPPGSVTSEYVAAEAASSSTGDIERRTSLGIILLNNDVGGNSEISRKKSGTFSISEHVEERDVTQMMPEVRGDFPSPPLSIENGFGFNYEDDDHTEDDRFDNYGVNRRVKETSFRTTDSDARETGDTGNTVISDAASSKPQKIRNQESDSDESESESESEKSQSSLEGEVVSPYQQIDESLENVPEFYTKSCFPYAAAIMSEENPLNSSLGEEDRVASVEKMATSQEDYIDKLIKPDIKEQETAAGGDTPGNTNHVSDMPNIVENTADPMASGNGPLKEAQSLSEFIPDSSTTVTIPTSAADIVITGCTDNKATAHTVNAGNRKKKRPLRSGKRVSFRLRQDRMDGADLCFEIVKRASSGFVYSEAVASHYLRQVLEALRYCHTNNIIHRDLKPHCILLASTENSAPVKLGGFGVATHLADGENITSGRVGTPQYMSPEVIERRPYGKPVDMWGCGVLLFILLGGYPPFCGTKERLYSIIVKGSYHMKPKQFDHISPTGKDLLVRMLEPDPEKRITVDQALEHAWIKNKKEVPRLHLHETVEELKKFNQRRKLKGAIMAAVASPKWTSFYNDPPPAEDDDVTSTGAVSAVLDSLEEMSLLCDLDQGDSEQQHDFLEHVFQDSRLVALLNQTSRSADITARLTARHNKWSVIPG</sequence>
<feature type="compositionally biased region" description="Polar residues" evidence="1">
    <location>
        <begin position="118"/>
        <end position="127"/>
    </location>
</feature>
<feature type="region of interest" description="Disordered" evidence="1">
    <location>
        <begin position="1111"/>
        <end position="1147"/>
    </location>
</feature>
<name>A0AAE1E2B6_9GAST</name>
<dbReference type="SUPFAM" id="SSF101288">
    <property type="entry name" value="L27 domain"/>
    <property type="match status" value="1"/>
</dbReference>
<evidence type="ECO:0000259" key="2">
    <source>
        <dbReference type="PROSITE" id="PS50011"/>
    </source>
</evidence>
<feature type="region of interest" description="Disordered" evidence="1">
    <location>
        <begin position="690"/>
        <end position="753"/>
    </location>
</feature>
<gene>
    <name evidence="3" type="ORF">RRG08_013616</name>
</gene>
<feature type="compositionally biased region" description="Basic and acidic residues" evidence="1">
    <location>
        <begin position="466"/>
        <end position="475"/>
    </location>
</feature>
<feature type="region of interest" description="Disordered" evidence="1">
    <location>
        <begin position="329"/>
        <end position="354"/>
    </location>
</feature>
<feature type="region of interest" description="Disordered" evidence="1">
    <location>
        <begin position="454"/>
        <end position="476"/>
    </location>
</feature>
<proteinExistence type="predicted"/>
<dbReference type="Gene3D" id="1.10.510.10">
    <property type="entry name" value="Transferase(Phosphotransferase) domain 1"/>
    <property type="match status" value="1"/>
</dbReference>
<feature type="region of interest" description="Disordered" evidence="1">
    <location>
        <begin position="493"/>
        <end position="516"/>
    </location>
</feature>
<dbReference type="PANTHER" id="PTHR24347">
    <property type="entry name" value="SERINE/THREONINE-PROTEIN KINASE"/>
    <property type="match status" value="1"/>
</dbReference>
<feature type="compositionally biased region" description="Basic and acidic residues" evidence="1">
    <location>
        <begin position="496"/>
        <end position="506"/>
    </location>
</feature>
<feature type="region of interest" description="Disordered" evidence="1">
    <location>
        <begin position="576"/>
        <end position="602"/>
    </location>
</feature>
<feature type="compositionally biased region" description="Low complexity" evidence="1">
    <location>
        <begin position="794"/>
        <end position="808"/>
    </location>
</feature>
<feature type="region of interest" description="Disordered" evidence="1">
    <location>
        <begin position="777"/>
        <end position="835"/>
    </location>
</feature>
<dbReference type="EMBL" id="JAWDGP010001492">
    <property type="protein sequence ID" value="KAK3790995.1"/>
    <property type="molecule type" value="Genomic_DNA"/>
</dbReference>
<dbReference type="SUPFAM" id="SSF56112">
    <property type="entry name" value="Protein kinase-like (PK-like)"/>
    <property type="match status" value="1"/>
</dbReference>
<feature type="region of interest" description="Disordered" evidence="1">
    <location>
        <begin position="98"/>
        <end position="146"/>
    </location>
</feature>
<dbReference type="PROSITE" id="PS50011">
    <property type="entry name" value="PROTEIN_KINASE_DOM"/>
    <property type="match status" value="1"/>
</dbReference>
<dbReference type="Proteomes" id="UP001283361">
    <property type="component" value="Unassembled WGS sequence"/>
</dbReference>
<protein>
    <recommendedName>
        <fullName evidence="2">Protein kinase domain-containing protein</fullName>
    </recommendedName>
</protein>
<dbReference type="InterPro" id="IPR000719">
    <property type="entry name" value="Prot_kinase_dom"/>
</dbReference>
<dbReference type="FunFam" id="1.10.510.10:FF:000062">
    <property type="entry name" value="peripheral plasma membrane protein CASK isoform X2"/>
    <property type="match status" value="1"/>
</dbReference>
<feature type="compositionally biased region" description="Polar residues" evidence="1">
    <location>
        <begin position="996"/>
        <end position="1010"/>
    </location>
</feature>
<reference evidence="3" key="1">
    <citation type="journal article" date="2023" name="G3 (Bethesda)">
        <title>A reference genome for the long-term kleptoplast-retaining sea slug Elysia crispata morphotype clarki.</title>
        <authorList>
            <person name="Eastman K.E."/>
            <person name="Pendleton A.L."/>
            <person name="Shaikh M.A."/>
            <person name="Suttiyut T."/>
            <person name="Ogas R."/>
            <person name="Tomko P."/>
            <person name="Gavelis G."/>
            <person name="Widhalm J.R."/>
            <person name="Wisecaver J.H."/>
        </authorList>
    </citation>
    <scope>NUCLEOTIDE SEQUENCE</scope>
    <source>
        <strain evidence="3">ECLA1</strain>
    </source>
</reference>
<dbReference type="Pfam" id="PF00069">
    <property type="entry name" value="Pkinase"/>
    <property type="match status" value="1"/>
</dbReference>
<feature type="compositionally biased region" description="Acidic residues" evidence="1">
    <location>
        <begin position="584"/>
        <end position="597"/>
    </location>
</feature>
<dbReference type="InterPro" id="IPR036892">
    <property type="entry name" value="L27_dom_sf"/>
</dbReference>
<feature type="compositionally biased region" description="Polar residues" evidence="1">
    <location>
        <begin position="73"/>
        <end position="84"/>
    </location>
</feature>
<evidence type="ECO:0000313" key="3">
    <source>
        <dbReference type="EMBL" id="KAK3790995.1"/>
    </source>
</evidence>
<feature type="compositionally biased region" description="Acidic residues" evidence="1">
    <location>
        <begin position="1018"/>
        <end position="1027"/>
    </location>
</feature>
<feature type="compositionally biased region" description="Basic and acidic residues" evidence="1">
    <location>
        <begin position="978"/>
        <end position="995"/>
    </location>
</feature>
<feature type="region of interest" description="Disordered" evidence="1">
    <location>
        <begin position="848"/>
        <end position="873"/>
    </location>
</feature>
<evidence type="ECO:0000256" key="1">
    <source>
        <dbReference type="SAM" id="MobiDB-lite"/>
    </source>
</evidence>